<comment type="caution">
    <text evidence="2">The sequence shown here is derived from an EMBL/GenBank/DDBJ whole genome shotgun (WGS) entry which is preliminary data.</text>
</comment>
<evidence type="ECO:0000313" key="1">
    <source>
        <dbReference type="EMBL" id="EBO3624813.1"/>
    </source>
</evidence>
<evidence type="ECO:0000313" key="2">
    <source>
        <dbReference type="EMBL" id="EBS7984175.1"/>
    </source>
</evidence>
<name>A0A5Y3Y5P7_SALER</name>
<sequence>MNERKPKARYIVGIPYSTILYEGNSRFVAWCYWLFNWHQATAFDRRSWITDPSYWLKGDTPSDNLFKKQA</sequence>
<reference evidence="2" key="1">
    <citation type="submission" date="2018-07" db="EMBL/GenBank/DDBJ databases">
        <authorList>
            <consortium name="PulseNet: The National Subtyping Network for Foodborne Disease Surveillance"/>
            <person name="Tarr C.L."/>
            <person name="Trees E."/>
            <person name="Katz L.S."/>
            <person name="Carleton-Romer H.A."/>
            <person name="Stroika S."/>
            <person name="Kucerova Z."/>
            <person name="Roache K.F."/>
            <person name="Sabol A.L."/>
            <person name="Besser J."/>
            <person name="Gerner-Smidt P."/>
        </authorList>
    </citation>
    <scope>NUCLEOTIDE SEQUENCE</scope>
    <source>
        <strain evidence="1">PNUSAS009482</strain>
        <strain evidence="2">PNUSAS015592</strain>
    </source>
</reference>
<dbReference type="EMBL" id="AAGWQQ010000063">
    <property type="protein sequence ID" value="EBS7984175.1"/>
    <property type="molecule type" value="Genomic_DNA"/>
</dbReference>
<gene>
    <name evidence="1" type="ORF">B6N72_25085</name>
    <name evidence="2" type="ORF">CEJ09_20450</name>
</gene>
<organism evidence="2">
    <name type="scientific">Salmonella enterica</name>
    <name type="common">Salmonella choleraesuis</name>
    <dbReference type="NCBI Taxonomy" id="28901"/>
    <lineage>
        <taxon>Bacteria</taxon>
        <taxon>Pseudomonadati</taxon>
        <taxon>Pseudomonadota</taxon>
        <taxon>Gammaproteobacteria</taxon>
        <taxon>Enterobacterales</taxon>
        <taxon>Enterobacteriaceae</taxon>
        <taxon>Salmonella</taxon>
    </lineage>
</organism>
<dbReference type="EMBL" id="AAGIGS010000031">
    <property type="protein sequence ID" value="EBO3624813.1"/>
    <property type="molecule type" value="Genomic_DNA"/>
</dbReference>
<dbReference type="AlphaFoldDB" id="A0A5Y3Y5P7"/>
<proteinExistence type="predicted"/>
<protein>
    <submittedName>
        <fullName evidence="2">Uncharacterized protein</fullName>
    </submittedName>
</protein>
<accession>A0A5Y3Y5P7</accession>